<evidence type="ECO:0000256" key="1">
    <source>
        <dbReference type="ARBA" id="ARBA00006505"/>
    </source>
</evidence>
<dbReference type="Gene3D" id="1.10.10.490">
    <property type="entry name" value="Beta-catenin-interacting ICAT"/>
    <property type="match status" value="1"/>
</dbReference>
<keyword evidence="4" id="KW-1185">Reference proteome</keyword>
<evidence type="ECO:0000313" key="3">
    <source>
        <dbReference type="EMBL" id="KAJ8965701.1"/>
    </source>
</evidence>
<accession>A0AAV8ZN66</accession>
<dbReference type="EMBL" id="JANEYF010001183">
    <property type="protein sequence ID" value="KAJ8965701.1"/>
    <property type="molecule type" value="Genomic_DNA"/>
</dbReference>
<organism evidence="3 4">
    <name type="scientific">Rhamnusium bicolor</name>
    <dbReference type="NCBI Taxonomy" id="1586634"/>
    <lineage>
        <taxon>Eukaryota</taxon>
        <taxon>Metazoa</taxon>
        <taxon>Ecdysozoa</taxon>
        <taxon>Arthropoda</taxon>
        <taxon>Hexapoda</taxon>
        <taxon>Insecta</taxon>
        <taxon>Pterygota</taxon>
        <taxon>Neoptera</taxon>
        <taxon>Endopterygota</taxon>
        <taxon>Coleoptera</taxon>
        <taxon>Polyphaga</taxon>
        <taxon>Cucujiformia</taxon>
        <taxon>Chrysomeloidea</taxon>
        <taxon>Cerambycidae</taxon>
        <taxon>Lepturinae</taxon>
        <taxon>Rhagiini</taxon>
        <taxon>Rhamnusium</taxon>
    </lineage>
</organism>
<protein>
    <recommendedName>
        <fullName evidence="2">Beta-catenin-interacting ICAT domain-containing protein</fullName>
    </recommendedName>
</protein>
<dbReference type="SUPFAM" id="SSF81730">
    <property type="entry name" value="beta-catenin-interacting protein ICAT"/>
    <property type="match status" value="1"/>
</dbReference>
<dbReference type="GO" id="GO:0008013">
    <property type="term" value="F:beta-catenin binding"/>
    <property type="evidence" value="ECO:0007669"/>
    <property type="project" value="InterPro"/>
</dbReference>
<dbReference type="InterPro" id="IPR040065">
    <property type="entry name" value="LZIC"/>
</dbReference>
<comment type="caution">
    <text evidence="3">The sequence shown here is derived from an EMBL/GenBank/DDBJ whole genome shotgun (WGS) entry which is preliminary data.</text>
</comment>
<feature type="domain" description="Beta-catenin-interacting ICAT" evidence="2">
    <location>
        <begin position="58"/>
        <end position="111"/>
    </location>
</feature>
<dbReference type="Proteomes" id="UP001162156">
    <property type="component" value="Unassembled WGS sequence"/>
</dbReference>
<dbReference type="InterPro" id="IPR009428">
    <property type="entry name" value="ICAT_dom"/>
</dbReference>
<gene>
    <name evidence="3" type="ORF">NQ314_003951</name>
</gene>
<evidence type="ECO:0000313" key="4">
    <source>
        <dbReference type="Proteomes" id="UP001162156"/>
    </source>
</evidence>
<dbReference type="Pfam" id="PF06384">
    <property type="entry name" value="ICAT"/>
    <property type="match status" value="1"/>
</dbReference>
<sequence length="119" mass="13922">MNMQKPKKKAMEQLKELNDSLDKLATQAAISQAFKTPEVIRLFGKREPKQLRERLSTIEQDLKLNKLNTEARDRQKAEILTALRQLNEQLTREELQFLEKHNDISNAFKNVEFVAVKDD</sequence>
<dbReference type="PANTHER" id="PTHR16505">
    <property type="entry name" value="PROTEIN LZIC"/>
    <property type="match status" value="1"/>
</dbReference>
<evidence type="ECO:0000259" key="2">
    <source>
        <dbReference type="Pfam" id="PF06384"/>
    </source>
</evidence>
<proteinExistence type="inferred from homology"/>
<dbReference type="PANTHER" id="PTHR16505:SF8">
    <property type="entry name" value="PROTEIN LZIC"/>
    <property type="match status" value="1"/>
</dbReference>
<dbReference type="InterPro" id="IPR036911">
    <property type="entry name" value="ICAT_sf"/>
</dbReference>
<reference evidence="3" key="1">
    <citation type="journal article" date="2023" name="Insect Mol. Biol.">
        <title>Genome sequencing provides insights into the evolution of gene families encoding plant cell wall-degrading enzymes in longhorned beetles.</title>
        <authorList>
            <person name="Shin N.R."/>
            <person name="Okamura Y."/>
            <person name="Kirsch R."/>
            <person name="Pauchet Y."/>
        </authorList>
    </citation>
    <scope>NUCLEOTIDE SEQUENCE</scope>
    <source>
        <strain evidence="3">RBIC_L_NR</strain>
    </source>
</reference>
<comment type="similarity">
    <text evidence="1">Belongs to the CTNNBIP1 family.</text>
</comment>
<name>A0AAV8ZN66_9CUCU</name>
<dbReference type="AlphaFoldDB" id="A0AAV8ZN66"/>